<dbReference type="Proteomes" id="UP000179627">
    <property type="component" value="Unassembled WGS sequence"/>
</dbReference>
<feature type="domain" description="Carrier" evidence="1">
    <location>
        <begin position="1"/>
        <end position="75"/>
    </location>
</feature>
<name>A0A1S1QWG6_9ACTN</name>
<keyword evidence="3" id="KW-1185">Reference proteome</keyword>
<organism evidence="2 3">
    <name type="scientific">Parafrankia colletiae</name>
    <dbReference type="NCBI Taxonomy" id="573497"/>
    <lineage>
        <taxon>Bacteria</taxon>
        <taxon>Bacillati</taxon>
        <taxon>Actinomycetota</taxon>
        <taxon>Actinomycetes</taxon>
        <taxon>Frankiales</taxon>
        <taxon>Frankiaceae</taxon>
        <taxon>Parafrankia</taxon>
    </lineage>
</organism>
<dbReference type="OrthoDB" id="4257495at2"/>
<dbReference type="Pfam" id="PF00550">
    <property type="entry name" value="PP-binding"/>
    <property type="match status" value="1"/>
</dbReference>
<comment type="caution">
    <text evidence="2">The sequence shown here is derived from an EMBL/GenBank/DDBJ whole genome shotgun (WGS) entry which is preliminary data.</text>
</comment>
<evidence type="ECO:0000313" key="2">
    <source>
        <dbReference type="EMBL" id="OHV37615.1"/>
    </source>
</evidence>
<accession>A0A1S1QWG6</accession>
<evidence type="ECO:0000313" key="3">
    <source>
        <dbReference type="Proteomes" id="UP000179627"/>
    </source>
</evidence>
<reference evidence="3" key="1">
    <citation type="submission" date="2016-07" db="EMBL/GenBank/DDBJ databases">
        <title>Sequence Frankia sp. strain CcI1.17.</title>
        <authorList>
            <person name="Ghodhbane-Gtari F."/>
            <person name="Swanson E."/>
            <person name="Gueddou A."/>
            <person name="Morris K."/>
            <person name="Hezbri K."/>
            <person name="Ktari A."/>
            <person name="Nouioui I."/>
            <person name="Abebe-Akele F."/>
            <person name="Simpson S."/>
            <person name="Thomas K."/>
            <person name="Gtari M."/>
            <person name="Tisa L.S."/>
            <person name="Hurst S."/>
        </authorList>
    </citation>
    <scope>NUCLEOTIDE SEQUENCE [LARGE SCALE GENOMIC DNA]</scope>
    <source>
        <strain evidence="3">Cc1.17</strain>
    </source>
</reference>
<dbReference type="InterPro" id="IPR009081">
    <property type="entry name" value="PP-bd_ACP"/>
</dbReference>
<dbReference type="AlphaFoldDB" id="A0A1S1QWG6"/>
<sequence length="75" mass="8157">MDSIEDFLDLVRDELGIPVATPEAGTAFDDLAGWDSVHLLALATALERETGRRLSLPEVLETTSLAELYQLAASR</sequence>
<protein>
    <submittedName>
        <fullName evidence="2">Acyl carrier protein</fullName>
    </submittedName>
</protein>
<dbReference type="Gene3D" id="1.10.1200.10">
    <property type="entry name" value="ACP-like"/>
    <property type="match status" value="1"/>
</dbReference>
<dbReference type="SUPFAM" id="SSF47336">
    <property type="entry name" value="ACP-like"/>
    <property type="match status" value="1"/>
</dbReference>
<evidence type="ECO:0000259" key="1">
    <source>
        <dbReference type="PROSITE" id="PS50075"/>
    </source>
</evidence>
<dbReference type="InterPro" id="IPR036736">
    <property type="entry name" value="ACP-like_sf"/>
</dbReference>
<dbReference type="PROSITE" id="PS50075">
    <property type="entry name" value="CARRIER"/>
    <property type="match status" value="1"/>
</dbReference>
<dbReference type="EMBL" id="MBLM01000112">
    <property type="protein sequence ID" value="OHV37615.1"/>
    <property type="molecule type" value="Genomic_DNA"/>
</dbReference>
<dbReference type="RefSeq" id="WP_071084451.1">
    <property type="nucleotide sequence ID" value="NZ_MBLM01000112.1"/>
</dbReference>
<proteinExistence type="predicted"/>
<gene>
    <name evidence="2" type="ORF">CC117_16670</name>
</gene>